<dbReference type="EMBL" id="GL768960">
    <property type="protein sequence ID" value="EFZ10935.1"/>
    <property type="molecule type" value="Genomic_DNA"/>
</dbReference>
<feature type="non-terminal residue" evidence="1">
    <location>
        <position position="61"/>
    </location>
</feature>
<accession>E9J8B8</accession>
<sequence>MYTKIETIICKCLRKPYVLNYYKNLKMTSRLRYRLAVLRKKDSLSIGLKLRKEVTAQVTVH</sequence>
<dbReference type="HOGENOM" id="CLU_2925506_0_0_1"/>
<dbReference type="AlphaFoldDB" id="E9J8B8"/>
<name>E9J8B8_SOLIN</name>
<protein>
    <submittedName>
        <fullName evidence="1">Uncharacterized protein</fullName>
    </submittedName>
</protein>
<gene>
    <name evidence="1" type="ORF">SINV_06227</name>
</gene>
<proteinExistence type="predicted"/>
<organism>
    <name type="scientific">Solenopsis invicta</name>
    <name type="common">Red imported fire ant</name>
    <name type="synonym">Solenopsis wagneri</name>
    <dbReference type="NCBI Taxonomy" id="13686"/>
    <lineage>
        <taxon>Eukaryota</taxon>
        <taxon>Metazoa</taxon>
        <taxon>Ecdysozoa</taxon>
        <taxon>Arthropoda</taxon>
        <taxon>Hexapoda</taxon>
        <taxon>Insecta</taxon>
        <taxon>Pterygota</taxon>
        <taxon>Neoptera</taxon>
        <taxon>Endopterygota</taxon>
        <taxon>Hymenoptera</taxon>
        <taxon>Apocrita</taxon>
        <taxon>Aculeata</taxon>
        <taxon>Formicoidea</taxon>
        <taxon>Formicidae</taxon>
        <taxon>Myrmicinae</taxon>
        <taxon>Solenopsis</taxon>
    </lineage>
</organism>
<evidence type="ECO:0000313" key="1">
    <source>
        <dbReference type="EMBL" id="EFZ10935.1"/>
    </source>
</evidence>
<reference evidence="1" key="1">
    <citation type="journal article" date="2011" name="Proc. Natl. Acad. Sci. U.S.A.">
        <title>The genome of the fire ant Solenopsis invicta.</title>
        <authorList>
            <person name="Wurm Y."/>
            <person name="Wang J."/>
            <person name="Riba-Grognuz O."/>
            <person name="Corona M."/>
            <person name="Nygaard S."/>
            <person name="Hunt B.G."/>
            <person name="Ingram K.K."/>
            <person name="Falquet L."/>
            <person name="Nipitwattanaphon M."/>
            <person name="Gotzek D."/>
            <person name="Dijkstra M.B."/>
            <person name="Oettler J."/>
            <person name="Comtesse F."/>
            <person name="Shih C.J."/>
            <person name="Wu W.J."/>
            <person name="Yang C.C."/>
            <person name="Thomas J."/>
            <person name="Beaudoing E."/>
            <person name="Pradervand S."/>
            <person name="Flegel V."/>
            <person name="Cook E.D."/>
            <person name="Fabbretti R."/>
            <person name="Stockinger H."/>
            <person name="Long L."/>
            <person name="Farmerie W.G."/>
            <person name="Oakey J."/>
            <person name="Boomsma J.J."/>
            <person name="Pamilo P."/>
            <person name="Yi S.V."/>
            <person name="Heinze J."/>
            <person name="Goodisman M.A."/>
            <person name="Farinelli L."/>
            <person name="Harshman K."/>
            <person name="Hulo N."/>
            <person name="Cerutti L."/>
            <person name="Xenarios I."/>
            <person name="Shoemaker D."/>
            <person name="Keller L."/>
        </authorList>
    </citation>
    <scope>NUCLEOTIDE SEQUENCE [LARGE SCALE GENOMIC DNA]</scope>
</reference>